<dbReference type="Proteomes" id="UP000076661">
    <property type="component" value="Unassembled WGS sequence"/>
</dbReference>
<protein>
    <submittedName>
        <fullName evidence="1">Uncharacterized protein</fullName>
    </submittedName>
</protein>
<sequence length="124" mass="14126">MNIEVYANKQNALIKNLVKGTQEVRCVFFDENAELEADFYLFILLQEDLAARHIPTTLPKLVDYSNKHPEKTLFCFAQDQGVELITDHQLKSINAVGKLVEDNGARWLTELPISLDALFKRGGY</sequence>
<proteinExistence type="predicted"/>
<name>A0A167K678_9GAMM</name>
<dbReference type="RefSeq" id="WP_063382345.1">
    <property type="nucleotide sequence ID" value="NZ_AUXX01000042.1"/>
</dbReference>
<evidence type="ECO:0000313" key="1">
    <source>
        <dbReference type="EMBL" id="KZN62189.1"/>
    </source>
</evidence>
<comment type="caution">
    <text evidence="1">The sequence shown here is derived from an EMBL/GenBank/DDBJ whole genome shotgun (WGS) entry which is preliminary data.</text>
</comment>
<reference evidence="1 2" key="1">
    <citation type="submission" date="2013-07" db="EMBL/GenBank/DDBJ databases">
        <title>Comparative Genomic and Metabolomic Analysis of Twelve Strains of Pseudoalteromonas luteoviolacea.</title>
        <authorList>
            <person name="Vynne N.G."/>
            <person name="Mansson M."/>
            <person name="Gram L."/>
        </authorList>
    </citation>
    <scope>NUCLEOTIDE SEQUENCE [LARGE SCALE GENOMIC DNA]</scope>
    <source>
        <strain evidence="1 2">S4060-1</strain>
    </source>
</reference>
<gene>
    <name evidence="1" type="ORF">N478_25595</name>
</gene>
<organism evidence="1 2">
    <name type="scientific">Pseudoalteromonas luteoviolacea S4060-1</name>
    <dbReference type="NCBI Taxonomy" id="1365257"/>
    <lineage>
        <taxon>Bacteria</taxon>
        <taxon>Pseudomonadati</taxon>
        <taxon>Pseudomonadota</taxon>
        <taxon>Gammaproteobacteria</taxon>
        <taxon>Alteromonadales</taxon>
        <taxon>Pseudoalteromonadaceae</taxon>
        <taxon>Pseudoalteromonas</taxon>
    </lineage>
</organism>
<dbReference type="AlphaFoldDB" id="A0A167K678"/>
<accession>A0A167K678</accession>
<evidence type="ECO:0000313" key="2">
    <source>
        <dbReference type="Proteomes" id="UP000076661"/>
    </source>
</evidence>
<dbReference type="EMBL" id="AUXX01000042">
    <property type="protein sequence ID" value="KZN62189.1"/>
    <property type="molecule type" value="Genomic_DNA"/>
</dbReference>
<dbReference type="PATRIC" id="fig|1365257.3.peg.4037"/>